<feature type="transmembrane region" description="Helical" evidence="9">
    <location>
        <begin position="156"/>
        <end position="175"/>
    </location>
</feature>
<feature type="domain" description="ABC transmembrane type-1" evidence="10">
    <location>
        <begin position="152"/>
        <end position="341"/>
    </location>
</feature>
<evidence type="ECO:0000256" key="6">
    <source>
        <dbReference type="ARBA" id="ARBA00022970"/>
    </source>
</evidence>
<dbReference type="GO" id="GO:0022857">
    <property type="term" value="F:transmembrane transporter activity"/>
    <property type="evidence" value="ECO:0007669"/>
    <property type="project" value="InterPro"/>
</dbReference>
<reference evidence="11 12" key="2">
    <citation type="submission" date="2018-12" db="EMBL/GenBank/DDBJ databases">
        <title>Simiduia agarivorans gen. nov., sp. nov., a marine, agarolytic bacterium isolated from shallow coastal water from Keelung, Taiwan.</title>
        <authorList>
            <person name="Shieh W.Y."/>
        </authorList>
    </citation>
    <scope>NUCLEOTIDE SEQUENCE [LARGE SCALE GENOMIC DNA]</scope>
    <source>
        <strain evidence="11 12">GTF-13</strain>
    </source>
</reference>
<dbReference type="InterPro" id="IPR010065">
    <property type="entry name" value="AA_ABC_transptr_permease_3TM"/>
</dbReference>
<dbReference type="PROSITE" id="PS50928">
    <property type="entry name" value="ABC_TM1"/>
    <property type="match status" value="1"/>
</dbReference>
<evidence type="ECO:0000256" key="1">
    <source>
        <dbReference type="ARBA" id="ARBA00004429"/>
    </source>
</evidence>
<dbReference type="GO" id="GO:0043190">
    <property type="term" value="C:ATP-binding cassette (ABC) transporter complex"/>
    <property type="evidence" value="ECO:0007669"/>
    <property type="project" value="InterPro"/>
</dbReference>
<dbReference type="InterPro" id="IPR000515">
    <property type="entry name" value="MetI-like"/>
</dbReference>
<dbReference type="PANTHER" id="PTHR30614:SF41">
    <property type="entry name" value="INNER MEMBRANE AMINO-ACID ABC TRANSPORTER PERMEASE PROTEIN YHDY"/>
    <property type="match status" value="1"/>
</dbReference>
<keyword evidence="12" id="KW-1185">Reference proteome</keyword>
<feature type="transmembrane region" description="Helical" evidence="9">
    <location>
        <begin position="327"/>
        <end position="345"/>
    </location>
</feature>
<dbReference type="CDD" id="cd06261">
    <property type="entry name" value="TM_PBP2"/>
    <property type="match status" value="1"/>
</dbReference>
<dbReference type="Proteomes" id="UP000280792">
    <property type="component" value="Unassembled WGS sequence"/>
</dbReference>
<evidence type="ECO:0000313" key="11">
    <source>
        <dbReference type="EMBL" id="RRJ82770.1"/>
    </source>
</evidence>
<dbReference type="AlphaFoldDB" id="A0A3P3VJA3"/>
<comment type="similarity">
    <text evidence="2">Belongs to the binding-protein-dependent transport system permease family. HisMQ subfamily.</text>
</comment>
<evidence type="ECO:0000313" key="12">
    <source>
        <dbReference type="Proteomes" id="UP000280792"/>
    </source>
</evidence>
<evidence type="ECO:0000256" key="9">
    <source>
        <dbReference type="RuleBase" id="RU363032"/>
    </source>
</evidence>
<keyword evidence="5 9" id="KW-0812">Transmembrane</keyword>
<organism evidence="11 12">
    <name type="scientific">Aestuariirhabdus litorea</name>
    <dbReference type="NCBI Taxonomy" id="2528527"/>
    <lineage>
        <taxon>Bacteria</taxon>
        <taxon>Pseudomonadati</taxon>
        <taxon>Pseudomonadota</taxon>
        <taxon>Gammaproteobacteria</taxon>
        <taxon>Oceanospirillales</taxon>
        <taxon>Aestuariirhabdaceae</taxon>
        <taxon>Aestuariirhabdus</taxon>
    </lineage>
</organism>
<dbReference type="Gene3D" id="1.10.3720.10">
    <property type="entry name" value="MetI-like"/>
    <property type="match status" value="1"/>
</dbReference>
<gene>
    <name evidence="11" type="ORF">D0544_13015</name>
</gene>
<keyword evidence="8 9" id="KW-0472">Membrane</keyword>
<dbReference type="NCBIfam" id="TIGR01726">
    <property type="entry name" value="HEQRo_perm_3TM"/>
    <property type="match status" value="1"/>
</dbReference>
<evidence type="ECO:0000256" key="7">
    <source>
        <dbReference type="ARBA" id="ARBA00022989"/>
    </source>
</evidence>
<evidence type="ECO:0000256" key="5">
    <source>
        <dbReference type="ARBA" id="ARBA00022692"/>
    </source>
</evidence>
<dbReference type="PANTHER" id="PTHR30614">
    <property type="entry name" value="MEMBRANE COMPONENT OF AMINO ACID ABC TRANSPORTER"/>
    <property type="match status" value="1"/>
</dbReference>
<feature type="transmembrane region" description="Helical" evidence="9">
    <location>
        <begin position="225"/>
        <end position="243"/>
    </location>
</feature>
<evidence type="ECO:0000256" key="2">
    <source>
        <dbReference type="ARBA" id="ARBA00010072"/>
    </source>
</evidence>
<evidence type="ECO:0000259" key="10">
    <source>
        <dbReference type="PROSITE" id="PS50928"/>
    </source>
</evidence>
<evidence type="ECO:0000256" key="4">
    <source>
        <dbReference type="ARBA" id="ARBA00022475"/>
    </source>
</evidence>
<protein>
    <submittedName>
        <fullName evidence="11">Amino acid ABC transporter permease</fullName>
    </submittedName>
</protein>
<feature type="transmembrane region" description="Helical" evidence="9">
    <location>
        <begin position="122"/>
        <end position="144"/>
    </location>
</feature>
<comment type="subcellular location">
    <subcellularLocation>
        <location evidence="1">Cell inner membrane</location>
        <topology evidence="1">Multi-pass membrane protein</topology>
    </subcellularLocation>
    <subcellularLocation>
        <location evidence="9">Cell membrane</location>
        <topology evidence="9">Multi-pass membrane protein</topology>
    </subcellularLocation>
</comment>
<dbReference type="GO" id="GO:0006865">
    <property type="term" value="P:amino acid transport"/>
    <property type="evidence" value="ECO:0007669"/>
    <property type="project" value="UniProtKB-KW"/>
</dbReference>
<dbReference type="SUPFAM" id="SSF161098">
    <property type="entry name" value="MetI-like"/>
    <property type="match status" value="1"/>
</dbReference>
<keyword evidence="6" id="KW-0029">Amino-acid transport</keyword>
<feature type="transmembrane region" description="Helical" evidence="9">
    <location>
        <begin position="187"/>
        <end position="213"/>
    </location>
</feature>
<keyword evidence="7 9" id="KW-1133">Transmembrane helix</keyword>
<dbReference type="InterPro" id="IPR035906">
    <property type="entry name" value="MetI-like_sf"/>
</dbReference>
<reference evidence="11 12" key="1">
    <citation type="submission" date="2018-08" db="EMBL/GenBank/DDBJ databases">
        <authorList>
            <person name="Khan S.A."/>
        </authorList>
    </citation>
    <scope>NUCLEOTIDE SEQUENCE [LARGE SCALE GENOMIC DNA]</scope>
    <source>
        <strain evidence="11 12">GTF-13</strain>
    </source>
</reference>
<accession>A0A3P3VJA3</accession>
<proteinExistence type="inferred from homology"/>
<keyword evidence="3 9" id="KW-0813">Transport</keyword>
<keyword evidence="4" id="KW-1003">Cell membrane</keyword>
<dbReference type="InterPro" id="IPR043429">
    <property type="entry name" value="ArtM/GltK/GlnP/TcyL/YhdX-like"/>
</dbReference>
<dbReference type="Pfam" id="PF00528">
    <property type="entry name" value="BPD_transp_1"/>
    <property type="match status" value="1"/>
</dbReference>
<name>A0A3P3VJA3_9GAMM</name>
<evidence type="ECO:0000256" key="3">
    <source>
        <dbReference type="ARBA" id="ARBA00022448"/>
    </source>
</evidence>
<dbReference type="RefSeq" id="WP_125016813.1">
    <property type="nucleotide sequence ID" value="NZ_QWEZ01000002.1"/>
</dbReference>
<sequence>MSDSGATQRTLASRSQRWLKQNLFSSPLNSLITLVCLYLLYKVGGAALNWVLLEATWIADPQACKAGAGACWGFIAEKHRYILFGTYPYDEQWRPLVAMLGFIALICASLHKSCWKIWLLPLWIVSLGLLGSLMWGGVFGLTYVENSLWGGLPLTLLLAVIGTICAFPLGIFLALGRRSHMPMVRVICIGFIELVRGVPLISVLFMASVMFPLFLPEGVTIDKLLRAQVGIILFTAAYLAEVFRGGLQAIPKGQYEAAEGLALSYWQSMRKIILPQALRLVIPPTVNSFISMFKDTSLVIIIGLFDLLATTKGAIKDPQWRAFYVEGYVFTAALFFIFCYSMARYSQYLEKDLKKGYSH</sequence>
<evidence type="ECO:0000256" key="8">
    <source>
        <dbReference type="ARBA" id="ARBA00023136"/>
    </source>
</evidence>
<comment type="caution">
    <text evidence="11">The sequence shown here is derived from an EMBL/GenBank/DDBJ whole genome shotgun (WGS) entry which is preliminary data.</text>
</comment>
<feature type="transmembrane region" description="Helical" evidence="9">
    <location>
        <begin position="93"/>
        <end position="110"/>
    </location>
</feature>
<dbReference type="EMBL" id="QWEZ01000002">
    <property type="protein sequence ID" value="RRJ82770.1"/>
    <property type="molecule type" value="Genomic_DNA"/>
</dbReference>